<dbReference type="Gene3D" id="3.90.76.10">
    <property type="entry name" value="Dipeptide-binding Protein, Domain 1"/>
    <property type="match status" value="1"/>
</dbReference>
<proteinExistence type="inferred from homology"/>
<evidence type="ECO:0000256" key="2">
    <source>
        <dbReference type="ARBA" id="ARBA00005695"/>
    </source>
</evidence>
<keyword evidence="3" id="KW-0813">Transport</keyword>
<dbReference type="GO" id="GO:0043190">
    <property type="term" value="C:ATP-binding cassette (ABC) transporter complex"/>
    <property type="evidence" value="ECO:0007669"/>
    <property type="project" value="InterPro"/>
</dbReference>
<dbReference type="GO" id="GO:0015833">
    <property type="term" value="P:peptide transport"/>
    <property type="evidence" value="ECO:0007669"/>
    <property type="project" value="TreeGrafter"/>
</dbReference>
<evidence type="ECO:0000313" key="9">
    <source>
        <dbReference type="Proteomes" id="UP000003678"/>
    </source>
</evidence>
<dbReference type="InterPro" id="IPR030678">
    <property type="entry name" value="Peptide/Ni-bd"/>
</dbReference>
<evidence type="ECO:0000256" key="3">
    <source>
        <dbReference type="ARBA" id="ARBA00022448"/>
    </source>
</evidence>
<dbReference type="EMBL" id="ACJD01000006">
    <property type="protein sequence ID" value="EEH13867.1"/>
    <property type="molecule type" value="Genomic_DNA"/>
</dbReference>
<evidence type="ECO:0000256" key="6">
    <source>
        <dbReference type="SAM" id="SignalP"/>
    </source>
</evidence>
<keyword evidence="5" id="KW-0574">Periplasm</keyword>
<feature type="chain" id="PRO_5002896413" evidence="6">
    <location>
        <begin position="44"/>
        <end position="547"/>
    </location>
</feature>
<feature type="domain" description="Solute-binding protein family 5" evidence="7">
    <location>
        <begin position="88"/>
        <end position="465"/>
    </location>
</feature>
<dbReference type="SUPFAM" id="SSF53850">
    <property type="entry name" value="Periplasmic binding protein-like II"/>
    <property type="match status" value="1"/>
</dbReference>
<accession>C0GAA3</accession>
<name>C0GAA3_9HYPH</name>
<evidence type="ECO:0000256" key="5">
    <source>
        <dbReference type="ARBA" id="ARBA00022764"/>
    </source>
</evidence>
<gene>
    <name evidence="8" type="ORF">BCETI_6000852</name>
</gene>
<dbReference type="PROSITE" id="PS01040">
    <property type="entry name" value="SBP_BACTERIAL_5"/>
    <property type="match status" value="1"/>
</dbReference>
<dbReference type="Gene3D" id="3.40.190.10">
    <property type="entry name" value="Periplasmic binding protein-like II"/>
    <property type="match status" value="1"/>
</dbReference>
<dbReference type="Pfam" id="PF00496">
    <property type="entry name" value="SBP_bac_5"/>
    <property type="match status" value="1"/>
</dbReference>
<dbReference type="Gene3D" id="3.10.105.10">
    <property type="entry name" value="Dipeptide-binding Protein, Domain 3"/>
    <property type="match status" value="1"/>
</dbReference>
<dbReference type="PANTHER" id="PTHR30290">
    <property type="entry name" value="PERIPLASMIC BINDING COMPONENT OF ABC TRANSPORTER"/>
    <property type="match status" value="1"/>
</dbReference>
<comment type="similarity">
    <text evidence="2">Belongs to the bacterial solute-binding protein 5 family.</text>
</comment>
<evidence type="ECO:0000256" key="1">
    <source>
        <dbReference type="ARBA" id="ARBA00004418"/>
    </source>
</evidence>
<protein>
    <submittedName>
        <fullName evidence="8">Oligopeptide-binding protein oppA</fullName>
    </submittedName>
</protein>
<keyword evidence="4 6" id="KW-0732">Signal</keyword>
<feature type="signal peptide" evidence="6">
    <location>
        <begin position="1"/>
        <end position="43"/>
    </location>
</feature>
<dbReference type="InterPro" id="IPR000914">
    <property type="entry name" value="SBP_5_dom"/>
</dbReference>
<reference evidence="8 9" key="1">
    <citation type="submission" date="2009-03" db="EMBL/GenBank/DDBJ databases">
        <authorList>
            <person name="Setubal J.C."/>
            <person name="Boyle S."/>
            <person name="Crasta O.R."/>
            <person name="Gillespie J.J."/>
            <person name="Kenyon R.W."/>
            <person name="Lu J."/>
            <person name="Mane S."/>
            <person name="Nagrani S."/>
            <person name="Shallom J.M."/>
            <person name="Shallom S."/>
            <person name="Shukla M."/>
            <person name="Snyder E.E."/>
            <person name="Sobral B.W."/>
            <person name="Wattam A.R."/>
            <person name="Will R."/>
            <person name="Williams K."/>
            <person name="Yoo H."/>
            <person name="Bruce D.H."/>
            <person name="Detter C."/>
            <person name="Munk C."/>
            <person name="Brettin T.S."/>
            <person name="Ficht T."/>
        </authorList>
    </citation>
    <scope>NUCLEOTIDE SEQUENCE [LARGE SCALE GENOMIC DNA]</scope>
    <source>
        <strain evidence="8 9">Cudo</strain>
    </source>
</reference>
<evidence type="ECO:0000313" key="8">
    <source>
        <dbReference type="EMBL" id="EEH13867.1"/>
    </source>
</evidence>
<dbReference type="FunFam" id="3.90.76.10:FF:000001">
    <property type="entry name" value="Oligopeptide ABC transporter substrate-binding protein"/>
    <property type="match status" value="1"/>
</dbReference>
<dbReference type="GO" id="GO:1904680">
    <property type="term" value="F:peptide transmembrane transporter activity"/>
    <property type="evidence" value="ECO:0007669"/>
    <property type="project" value="TreeGrafter"/>
</dbReference>
<dbReference type="Proteomes" id="UP000003678">
    <property type="component" value="Unassembled WGS sequence"/>
</dbReference>
<evidence type="ECO:0000256" key="4">
    <source>
        <dbReference type="ARBA" id="ARBA00022729"/>
    </source>
</evidence>
<dbReference type="InterPro" id="IPR023765">
    <property type="entry name" value="SBP_5_CS"/>
</dbReference>
<organism evidence="8 9">
    <name type="scientific">Brucella ceti str. Cudo</name>
    <dbReference type="NCBI Taxonomy" id="595497"/>
    <lineage>
        <taxon>Bacteria</taxon>
        <taxon>Pseudomonadati</taxon>
        <taxon>Pseudomonadota</taxon>
        <taxon>Alphaproteobacteria</taxon>
        <taxon>Hyphomicrobiales</taxon>
        <taxon>Brucellaceae</taxon>
        <taxon>Brucella/Ochrobactrum group</taxon>
        <taxon>Brucella</taxon>
    </lineage>
</organism>
<dbReference type="InterPro" id="IPR039424">
    <property type="entry name" value="SBP_5"/>
</dbReference>
<sequence>MQVPRLSIICGPFQKFQRRGSSMYRKFLLMGVCLLALAGAASAEAVLNRGNDTDPATLDHHHTSTVAEGNVLRDLYDGLTIQDADGKAIPGVAKSWDISEDGTVYTFHLRDNAKWSNGDPVTAGDFQFTFRRLMDPKTAAGYASMLFIIKNAEDVAAGKKPVDQLGVEAVDDHTLKITLNSPAPYFLELLTHQTGFPLHQKSVEANGDKFTTPGKMVTNGAYMLESFTPNDKIVMKKNPYYYEADQVKIDKVNWIPFEDRASCMRRFEAKEVQICSDVPAEQMDYVKKNLSKEFRMAPYLGVYYLPVKGKTADSKLKDPRVRQAISMAIDRDFLADQVWQGTMIPGYSMVPPGIANYVKDAPKLDYSDDMLEREDKAKELLKEAGVEPNTLSIELLYNTSENNKNTMAAIADQLGNIGIKARLNETEGASYFNFLREDGPFDIARASWIGDYNDPQNFLYISQGNVSFNYAKWKNADYDALMAKAEKTQDLGERANILADAAKIQLNELGAIPILYYSSLALVSSDVDGWNDNLMNSHKTRWLSLKK</sequence>
<comment type="subcellular location">
    <subcellularLocation>
        <location evidence="1">Periplasm</location>
    </subcellularLocation>
</comment>
<evidence type="ECO:0000259" key="7">
    <source>
        <dbReference type="Pfam" id="PF00496"/>
    </source>
</evidence>
<comment type="caution">
    <text evidence="8">The sequence shown here is derived from an EMBL/GenBank/DDBJ whole genome shotgun (WGS) entry which is preliminary data.</text>
</comment>
<dbReference type="AlphaFoldDB" id="C0GAA3"/>
<dbReference type="PANTHER" id="PTHR30290:SF10">
    <property type="entry name" value="PERIPLASMIC OLIGOPEPTIDE-BINDING PROTEIN-RELATED"/>
    <property type="match status" value="1"/>
</dbReference>
<dbReference type="GO" id="GO:0030288">
    <property type="term" value="C:outer membrane-bounded periplasmic space"/>
    <property type="evidence" value="ECO:0007669"/>
    <property type="project" value="TreeGrafter"/>
</dbReference>
<dbReference type="PIRSF" id="PIRSF002741">
    <property type="entry name" value="MppA"/>
    <property type="match status" value="1"/>
</dbReference>
<dbReference type="CDD" id="cd08504">
    <property type="entry name" value="PBP2_OppA"/>
    <property type="match status" value="1"/>
</dbReference>